<reference evidence="1" key="1">
    <citation type="journal article" date="2014" name="Front. Microbiol.">
        <title>High frequency of phylogenetically diverse reductive dehalogenase-homologous genes in deep subseafloor sedimentary metagenomes.</title>
        <authorList>
            <person name="Kawai M."/>
            <person name="Futagami T."/>
            <person name="Toyoda A."/>
            <person name="Takaki Y."/>
            <person name="Nishi S."/>
            <person name="Hori S."/>
            <person name="Arai W."/>
            <person name="Tsubouchi T."/>
            <person name="Morono Y."/>
            <person name="Uchiyama I."/>
            <person name="Ito T."/>
            <person name="Fujiyama A."/>
            <person name="Inagaki F."/>
            <person name="Takami H."/>
        </authorList>
    </citation>
    <scope>NUCLEOTIDE SEQUENCE</scope>
    <source>
        <strain evidence="1">Expedition CK06-06</strain>
    </source>
</reference>
<comment type="caution">
    <text evidence="1">The sequence shown here is derived from an EMBL/GenBank/DDBJ whole genome shotgun (WGS) entry which is preliminary data.</text>
</comment>
<organism evidence="1">
    <name type="scientific">marine sediment metagenome</name>
    <dbReference type="NCBI Taxonomy" id="412755"/>
    <lineage>
        <taxon>unclassified sequences</taxon>
        <taxon>metagenomes</taxon>
        <taxon>ecological metagenomes</taxon>
    </lineage>
</organism>
<protein>
    <submittedName>
        <fullName evidence="1">Uncharacterized protein</fullName>
    </submittedName>
</protein>
<accession>X1GSI1</accession>
<evidence type="ECO:0000313" key="1">
    <source>
        <dbReference type="EMBL" id="GAH60871.1"/>
    </source>
</evidence>
<gene>
    <name evidence="1" type="ORF">S03H2_31147</name>
</gene>
<sequence>MKKKKKIYSIILLLSLLSITYLANSESDTSSGVEVSELVTSEQIKISSDQDFIDLGFSGTGSESDPYLIENLDITGDSYSDNIEIKNTTKFFVIQNCYLISGHHAISISDVALGT</sequence>
<proteinExistence type="predicted"/>
<dbReference type="EMBL" id="BARU01018872">
    <property type="protein sequence ID" value="GAH60871.1"/>
    <property type="molecule type" value="Genomic_DNA"/>
</dbReference>
<name>X1GSI1_9ZZZZ</name>
<dbReference type="AlphaFoldDB" id="X1GSI1"/>
<feature type="non-terminal residue" evidence="1">
    <location>
        <position position="115"/>
    </location>
</feature>